<evidence type="ECO:0000313" key="1">
    <source>
        <dbReference type="EMBL" id="MEX6632159.1"/>
    </source>
</evidence>
<dbReference type="Proteomes" id="UP001560685">
    <property type="component" value="Unassembled WGS sequence"/>
</dbReference>
<gene>
    <name evidence="1" type="ORF">ABFZ84_01225</name>
</gene>
<dbReference type="RefSeq" id="WP_369311959.1">
    <property type="nucleotide sequence ID" value="NZ_JBEHZE010000001.1"/>
</dbReference>
<proteinExistence type="predicted"/>
<reference evidence="1 2" key="1">
    <citation type="submission" date="2024-05" db="EMBL/GenBank/DDBJ databases">
        <title>Three bacterial strains, DH-69, EH-24, and ECK-19 isolated from coastal sediments.</title>
        <authorList>
            <person name="Ye Y.-Q."/>
            <person name="Du Z.-J."/>
        </authorList>
    </citation>
    <scope>NUCLEOTIDE SEQUENCE [LARGE SCALE GENOMIC DNA]</scope>
    <source>
        <strain evidence="1 2">ECK-19</strain>
    </source>
</reference>
<name>A0ABV3Z2B6_9PROT</name>
<organism evidence="1 2">
    <name type="scientific">Hyphococcus lacteus</name>
    <dbReference type="NCBI Taxonomy" id="3143536"/>
    <lineage>
        <taxon>Bacteria</taxon>
        <taxon>Pseudomonadati</taxon>
        <taxon>Pseudomonadota</taxon>
        <taxon>Alphaproteobacteria</taxon>
        <taxon>Parvularculales</taxon>
        <taxon>Parvularculaceae</taxon>
        <taxon>Hyphococcus</taxon>
    </lineage>
</organism>
<dbReference type="EMBL" id="JBEHZE010000001">
    <property type="protein sequence ID" value="MEX6632159.1"/>
    <property type="molecule type" value="Genomic_DNA"/>
</dbReference>
<dbReference type="Pfam" id="PF04860">
    <property type="entry name" value="Phage_portal"/>
    <property type="match status" value="1"/>
</dbReference>
<sequence length="389" mass="42297">MPRLPNLFNRAAKAPEAKASAAKALIAMHRLGAPNWTPRDYASLARSGFERNVIAYRCVRLTAEAAASAPLKITEGGEVLSDHPLIDLLARPNDEQSGSELLEGFYGYLQTAGNAYLESVALDGTPRELYVLRPDRMKVRAGHSGWAEAYEYSAGGRSVVFRKPEIGQSPILHLKLFHPTNDHYGLSPLEAASTAVDLHNAASAWNKSLLDNAARPSGALVYKGPDGAENLTTEQFGRLKSELEDAYQGSANAGRPLVLDGGLEWRSMSLSPSDMDFIEAKNAAAREIALAFGVPPMLLGIPGDNTYSNYREANLAFWKQTVLPLVKKTANALTNWFSPVYPDAKIICQSTDIEALSADRDALWARVSRAEFLNDDEKRQALGLGARDA</sequence>
<protein>
    <submittedName>
        <fullName evidence="1">Phage portal protein</fullName>
    </submittedName>
</protein>
<keyword evidence="2" id="KW-1185">Reference proteome</keyword>
<comment type="caution">
    <text evidence="1">The sequence shown here is derived from an EMBL/GenBank/DDBJ whole genome shotgun (WGS) entry which is preliminary data.</text>
</comment>
<dbReference type="NCBIfam" id="TIGR01537">
    <property type="entry name" value="portal_HK97"/>
    <property type="match status" value="1"/>
</dbReference>
<accession>A0ABV3Z2B6</accession>
<evidence type="ECO:0000313" key="2">
    <source>
        <dbReference type="Proteomes" id="UP001560685"/>
    </source>
</evidence>
<dbReference type="InterPro" id="IPR006427">
    <property type="entry name" value="Portal_HK97"/>
</dbReference>
<dbReference type="InterPro" id="IPR006944">
    <property type="entry name" value="Phage/GTA_portal"/>
</dbReference>